<dbReference type="Gene3D" id="3.90.70.10">
    <property type="entry name" value="Cysteine proteinases"/>
    <property type="match status" value="1"/>
</dbReference>
<dbReference type="GO" id="GO:0006508">
    <property type="term" value="P:proteolysis"/>
    <property type="evidence" value="ECO:0007669"/>
    <property type="project" value="InterPro"/>
</dbReference>
<dbReference type="PROSITE" id="PS50234">
    <property type="entry name" value="VWFA"/>
    <property type="match status" value="1"/>
</dbReference>
<dbReference type="Proteomes" id="UP000594262">
    <property type="component" value="Unplaced"/>
</dbReference>
<proteinExistence type="predicted"/>
<dbReference type="GeneID" id="136804667"/>
<dbReference type="InterPro" id="IPR002035">
    <property type="entry name" value="VWF_A"/>
</dbReference>
<reference evidence="2" key="1">
    <citation type="submission" date="2021-01" db="UniProtKB">
        <authorList>
            <consortium name="EnsemblMetazoa"/>
        </authorList>
    </citation>
    <scope>IDENTIFICATION</scope>
</reference>
<dbReference type="InterPro" id="IPR038765">
    <property type="entry name" value="Papain-like_cys_pep_sf"/>
</dbReference>
<evidence type="ECO:0000259" key="1">
    <source>
        <dbReference type="PROSITE" id="PS50234"/>
    </source>
</evidence>
<dbReference type="Pfam" id="PF00112">
    <property type="entry name" value="Peptidase_C1"/>
    <property type="match status" value="1"/>
</dbReference>
<organism evidence="2 3">
    <name type="scientific">Clytia hemisphaerica</name>
    <dbReference type="NCBI Taxonomy" id="252671"/>
    <lineage>
        <taxon>Eukaryota</taxon>
        <taxon>Metazoa</taxon>
        <taxon>Cnidaria</taxon>
        <taxon>Hydrozoa</taxon>
        <taxon>Hydroidolina</taxon>
        <taxon>Leptothecata</taxon>
        <taxon>Obeliida</taxon>
        <taxon>Clytiidae</taxon>
        <taxon>Clytia</taxon>
    </lineage>
</organism>
<keyword evidence="3" id="KW-1185">Reference proteome</keyword>
<evidence type="ECO:0000313" key="3">
    <source>
        <dbReference type="Proteomes" id="UP000594262"/>
    </source>
</evidence>
<evidence type="ECO:0000313" key="2">
    <source>
        <dbReference type="EnsemblMetazoa" id="CLYHEMP008027.1"/>
    </source>
</evidence>
<sequence>MSYQDTIIGVLLDVSGSMRCNIKGRPEGDKGWIGAVFKCLDNLLDNDIKGNHKIFALCVGGAETGVFDLLKTLENGRQQGEQGFESINLSHEEVISWACVLLETNGATELRTWAPIWKLKREVSREDARAVLRLLTNLLENGDDSTMRKIVFDILPRACRVHVPIVADIARFKNNLLQMDGSLQADNEDIERVIRQIKDLVVSKIILDESITAYSISRASSILRMSTDNKKELTQQDIEEILSKVEPYIYGGTPLNEALTKCHRFFSSSQFRGHRKMLFVLSDGAPTDTATQAPIKEMHDSEITIVSCYITQDNLRNPRRLYATEQPEWKRQDEPFSTSGGLLGLFGNVLNQLLQSNGASFMFNLSSSVETQSIPRTIFVKKGWTVDVENNHVKLFAQVNHPDLVNEVTELAKNILFCQDALSDVLTTIDLDLYINQKLKGFQVSRQVGGVCFAHATATVMHLATHRIVDRYQGRVPADFNVFNRGCAYPDFHKLKEKMIDQFGRTPEGNLHDDGAYTDEVLKKTCPKLRLQVREVDLQGALAAVTAKRPVVTDFALNAQQWDQFFRFYRTQPTGILPKELIQNAHQPKAELEGHAVVLIGFNGKSLQFMNSWGTDWGDSGFFRVSNDGGVLPLPYVRFYDVYWTLNDLYQCEKEAYRIKGRALAESHINRLKSLQVATHMCRLCHKSSKVIDFKGNMKEVTCPKCYRKFPMKNAGPDILLAVYLALLQVKESK</sequence>
<dbReference type="AlphaFoldDB" id="A0A7M5V1S0"/>
<dbReference type="EnsemblMetazoa" id="CLYHEMT008027.1">
    <property type="protein sequence ID" value="CLYHEMP008027.1"/>
    <property type="gene ID" value="CLYHEMG008027"/>
</dbReference>
<dbReference type="SUPFAM" id="SSF53300">
    <property type="entry name" value="vWA-like"/>
    <property type="match status" value="1"/>
</dbReference>
<dbReference type="Pfam" id="PF00092">
    <property type="entry name" value="VWA"/>
    <property type="match status" value="1"/>
</dbReference>
<dbReference type="CDD" id="cd00198">
    <property type="entry name" value="vWFA"/>
    <property type="match status" value="1"/>
</dbReference>
<accession>A0A7M5V1S0</accession>
<feature type="domain" description="VWFA" evidence="1">
    <location>
        <begin position="174"/>
        <end position="353"/>
    </location>
</feature>
<dbReference type="Gene3D" id="3.40.50.410">
    <property type="entry name" value="von Willebrand factor, type A domain"/>
    <property type="match status" value="1"/>
</dbReference>
<name>A0A7M5V1S0_9CNID</name>
<dbReference type="InterPro" id="IPR036465">
    <property type="entry name" value="vWFA_dom_sf"/>
</dbReference>
<protein>
    <recommendedName>
        <fullName evidence="1">VWFA domain-containing protein</fullName>
    </recommendedName>
</protein>
<dbReference type="InterPro" id="IPR000668">
    <property type="entry name" value="Peptidase_C1A_C"/>
</dbReference>
<dbReference type="GO" id="GO:0008234">
    <property type="term" value="F:cysteine-type peptidase activity"/>
    <property type="evidence" value="ECO:0007669"/>
    <property type="project" value="InterPro"/>
</dbReference>
<dbReference type="OrthoDB" id="10051861at2759"/>
<dbReference type="RefSeq" id="XP_066917374.1">
    <property type="nucleotide sequence ID" value="XM_067061273.1"/>
</dbReference>
<dbReference type="SUPFAM" id="SSF54001">
    <property type="entry name" value="Cysteine proteinases"/>
    <property type="match status" value="1"/>
</dbReference>